<dbReference type="PANTHER" id="PTHR12526">
    <property type="entry name" value="GLYCOSYLTRANSFERASE"/>
    <property type="match status" value="1"/>
</dbReference>
<keyword evidence="2" id="KW-1185">Reference proteome</keyword>
<keyword evidence="1" id="KW-0328">Glycosyltransferase</keyword>
<dbReference type="EC" id="2.4.-.-" evidence="1"/>
<organism evidence="1 2">
    <name type="scientific">Microbacterium aquilitoris</name>
    <dbReference type="NCBI Taxonomy" id="3067307"/>
    <lineage>
        <taxon>Bacteria</taxon>
        <taxon>Bacillati</taxon>
        <taxon>Actinomycetota</taxon>
        <taxon>Actinomycetes</taxon>
        <taxon>Micrococcales</taxon>
        <taxon>Microbacteriaceae</taxon>
        <taxon>Microbacterium</taxon>
    </lineage>
</organism>
<name>A0ABU3GMB8_9MICO</name>
<evidence type="ECO:0000313" key="2">
    <source>
        <dbReference type="Proteomes" id="UP001262835"/>
    </source>
</evidence>
<dbReference type="PANTHER" id="PTHR12526:SF636">
    <property type="entry name" value="BLL3647 PROTEIN"/>
    <property type="match status" value="1"/>
</dbReference>
<dbReference type="SUPFAM" id="SSF53756">
    <property type="entry name" value="UDP-Glycosyltransferase/glycogen phosphorylase"/>
    <property type="match status" value="1"/>
</dbReference>
<dbReference type="Proteomes" id="UP001262835">
    <property type="component" value="Unassembled WGS sequence"/>
</dbReference>
<sequence>MRIGLVVSTFSDNSVGRAFALWLIAERLGWDSQVISTRGGEIWRPLRHSPFAEACVLADGLEGRPTLADVAESRDLLVAVKPLPASFGEVLKLHKLTNARVLLDIDDPDLEAWMSVHSRLRQLAKATFRPRNYWRAWKLRRASRSFPKIVSNPELQRLHGGTIIPHARLDFGVGGAQREAPVRVVFVGTVRAHKGLPLLRAALSRVQGEGFELVITDEPPEDAQPWESFVGTTDLEAGLRLVQGADVVVIPSTGSGGISRLQLPAKLMDAMVAGRAVVAADLPPIRWALGGSGELFLPDDEDALVASLRSVREKSRRSSMGEMARQRALAVFEVSSVMDDFRRACEDAVVRGAK</sequence>
<dbReference type="EMBL" id="JAUZVT010000003">
    <property type="protein sequence ID" value="MDT3331791.1"/>
    <property type="molecule type" value="Genomic_DNA"/>
</dbReference>
<proteinExistence type="predicted"/>
<dbReference type="Pfam" id="PF13692">
    <property type="entry name" value="Glyco_trans_1_4"/>
    <property type="match status" value="1"/>
</dbReference>
<evidence type="ECO:0000313" key="1">
    <source>
        <dbReference type="EMBL" id="MDT3331791.1"/>
    </source>
</evidence>
<gene>
    <name evidence="1" type="ORF">Q9S78_14055</name>
</gene>
<keyword evidence="1" id="KW-0808">Transferase</keyword>
<accession>A0ABU3GMB8</accession>
<protein>
    <submittedName>
        <fullName evidence="1">Glycosyltransferase</fullName>
        <ecNumber evidence="1">2.4.-.-</ecNumber>
    </submittedName>
</protein>
<comment type="caution">
    <text evidence="1">The sequence shown here is derived from an EMBL/GenBank/DDBJ whole genome shotgun (WGS) entry which is preliminary data.</text>
</comment>
<dbReference type="GO" id="GO:0016757">
    <property type="term" value="F:glycosyltransferase activity"/>
    <property type="evidence" value="ECO:0007669"/>
    <property type="project" value="UniProtKB-KW"/>
</dbReference>
<reference evidence="1 2" key="1">
    <citation type="submission" date="2023-08" db="EMBL/GenBank/DDBJ databases">
        <title>Microbacterium aquilitoris sp. nov. and Microbacterium gwkjibeachense sp. nov., isolated from beach.</title>
        <authorList>
            <person name="Lee S.D."/>
            <person name="Yang H."/>
            <person name="Kim I."/>
        </authorList>
    </citation>
    <scope>NUCLEOTIDE SEQUENCE [LARGE SCALE GENOMIC DNA]</scope>
    <source>
        <strain evidence="1 2">KSW-18</strain>
    </source>
</reference>
<dbReference type="Gene3D" id="3.40.50.2000">
    <property type="entry name" value="Glycogen Phosphorylase B"/>
    <property type="match status" value="1"/>
</dbReference>
<dbReference type="RefSeq" id="WP_311859677.1">
    <property type="nucleotide sequence ID" value="NZ_JAUZVT010000003.1"/>
</dbReference>